<reference evidence="5 6" key="1">
    <citation type="submission" date="2017-09" db="EMBL/GenBank/DDBJ databases">
        <title>Large-scale bioinformatics analysis of Bacillus genomes uncovers conserved roles of natural products in bacterial physiology.</title>
        <authorList>
            <consortium name="Agbiome Team Llc"/>
            <person name="Bleich R.M."/>
            <person name="Grubbs K.J."/>
            <person name="Santa Maria K.C."/>
            <person name="Allen S.E."/>
            <person name="Farag S."/>
            <person name="Shank E.A."/>
            <person name="Bowers A."/>
        </authorList>
    </citation>
    <scope>NUCLEOTIDE SEQUENCE [LARGE SCALE GENOMIC DNA]</scope>
    <source>
        <strain evidence="5 6">AFS065400</strain>
    </source>
</reference>
<dbReference type="InterPro" id="IPR057796">
    <property type="entry name" value="YOMG-like_N"/>
</dbReference>
<dbReference type="EMBL" id="NVCO01000007">
    <property type="protein sequence ID" value="PFT50917.1"/>
    <property type="molecule type" value="Genomic_DNA"/>
</dbReference>
<dbReference type="InterPro" id="IPR030392">
    <property type="entry name" value="S74_ICA"/>
</dbReference>
<evidence type="ECO:0000256" key="1">
    <source>
        <dbReference type="SAM" id="Coils"/>
    </source>
</evidence>
<organism evidence="5 6">
    <name type="scientific">Bacillus thuringiensis</name>
    <dbReference type="NCBI Taxonomy" id="1428"/>
    <lineage>
        <taxon>Bacteria</taxon>
        <taxon>Bacillati</taxon>
        <taxon>Bacillota</taxon>
        <taxon>Bacilli</taxon>
        <taxon>Bacillales</taxon>
        <taxon>Bacillaceae</taxon>
        <taxon>Bacillus</taxon>
        <taxon>Bacillus cereus group</taxon>
    </lineage>
</organism>
<feature type="domain" description="Peptidase S74" evidence="4">
    <location>
        <begin position="2112"/>
        <end position="2218"/>
    </location>
</feature>
<dbReference type="InterPro" id="IPR010572">
    <property type="entry name" value="Tail_dom"/>
</dbReference>
<feature type="domain" description="F5/8 type C" evidence="3">
    <location>
        <begin position="1595"/>
        <end position="1765"/>
    </location>
</feature>
<protein>
    <submittedName>
        <fullName evidence="5">Uncharacterized protein</fullName>
    </submittedName>
</protein>
<dbReference type="Gene3D" id="2.60.120.260">
    <property type="entry name" value="Galactose-binding domain-like"/>
    <property type="match status" value="4"/>
</dbReference>
<dbReference type="InterPro" id="IPR008979">
    <property type="entry name" value="Galactose-bd-like_sf"/>
</dbReference>
<dbReference type="Proteomes" id="UP000226106">
    <property type="component" value="Unassembled WGS sequence"/>
</dbReference>
<evidence type="ECO:0000313" key="6">
    <source>
        <dbReference type="Proteomes" id="UP000226106"/>
    </source>
</evidence>
<evidence type="ECO:0000256" key="2">
    <source>
        <dbReference type="SAM" id="MobiDB-lite"/>
    </source>
</evidence>
<sequence length="2245" mass="252706">MFLDIDRTKRPQKPVLHLAKPNMRVVSRLSEASEISLDTKLGDLNELTFTIPYKVDFNHQLIDNPNTALVRERFLTKVKVGAHKEWFMIKAITDDGSDIDKMTVSAISLGYELAGKIIREYNVESYSPRQVFADVLSGTGWYISEMSAELENMYRAYDFSSTTALDAVIQIAQTLNAVLVWDTENREIKLYKAEEIGKNRGFTINYGKYLNTISRERTTDEMVTRLKVYGSDGLSINSVSPTGVGYLEDFSFFMYPFERDAKKNVIRSSYYMSDELCHAILDLDEKIEKNKLEVKRLIDQKISESTLVAEQETQVTLAEGQLNVTMDKLDMAKASENKKLTEELTQEKKAKASALRTQQIILRSYRQRLNEVEDELYEMRDSLSLEYNFEPHLIEERNLYIIEKEWSDDRITDPEELYQAGKEAFKTLREPTMVINIDIVNLLEIVDEQHNWDKVRLGDKIHIAYPQMGINTLATIIGVNYNFESASISLTIANVTNIETDEDKLIKLLYQSSHASATVESNKSKWNQVKDVSKDVQSLLSSEWDATKQQINAGVNNSVTIGGRGIIIRNPDYPNDVLVAQSGVLALSRDNGETWKTAIKPTGIVAERIIGQIIAGENLDMVNEAGTFKFDKNGVEIDAKAFKVRTGDKTVNLVEKWTSSNNFFEEFTNDSVLSSYEKSRTKEEWDKIAENYKNLNGQAVKMWVEASKRPIELKVLEQKYTELNRYLFVEKHGDKPLLDASNMSVATNIVRKTFNDKFRAYYTAEDQLRNKLLDKLQENITEVSFEVGEDRIVAKVTNSKAFKDMVENADSLAQQLREAQQKITDDAIVSTVTKSTQFKNKADANDVYSKDDVKFLSSNNMLHDTEFDNGLGKWTTTKDANRSVDVDRNIKFEGSNSIKVSAKNQTTNSFTTANSEWIDCKEGQQYTASVYQYVEKYDLDAGGKIAIQYYEGDTYLSETQQDYQAIDNKKWKRISVMGTVPAKATRIRITLSVRKNGTMWFARPMLQLGRVITSWTPHVDELATELNSMIEQVAGKISLVVTETNQINGEAITSQIIQTARAIEMLSEKINLKGKVTFDSFDGNLKKTFNADGTFNLTRASGQLDEKFIKDANKWNKASGDAEKATDKLMEMIRDDKLTATEKQTIKRELEVLQAERANIVANADYYKITTEKTRYEEALNALANYLAPILKDMANTSDIVGDTLRGQFKTVYDKKAYLQKTISNKAKELADNAQGKANEAQNKASNALKELNEMADDNVITPYEKLGIRKELQEISAEKPTLEAQANQYGIGAEKTAFINAYNALDAYLKPILFPVVPASVINGDEFRNKFKDYYDTKVKLLKAVSTKIQGSADEAKKKADEANKSANEAKEQIKNANLQLVKDRKSWDTAYERVDQWTATGTTEIDGGKLKNESIISNKVAIGNWDNLFSNGTMEYGNLGFTGNTFEIINDPTNAHQGNHYLRIKWNGQFNDIYDSKPMKVIEGEQYYLEGQARLLSGSDTTRTFIVQILDKAGKVVNHLIGSDTLNTTWKQIAWTVTIPKGVVAMRIGVSVGGEKNANNYTMFDSLFCKRMSEGTLIVDGTIKGKHLAVESITTDKLTVGEGEVQEGNIARGKPVSGFTPVPANSGTTPTNGKNKVDYNVFSQFGSGNQSNNGAEGSYIEIDLGKTYRISESRAFFYTGGKRFYWYKIKYSTDKTNWNYAVGKSGNKGWATSISEEESGNKEYNPTIDNFTPAISARYLRLYANGNVFNNGNHIYEWELYCAKQVKVHGGHVEAETLDVRSLKAGKIDADRISIENNKVKLDSRGVTVSDADFLLKDAYTDSTYSIIPRSNLIPDHSFEFMTPNGTVPDADSTFTIAHSPFWKQLGAPRLEIDTGDYTNRPHLFGSKAIKVNSSHWVRGVLESPTIAQGRTYTFSAFARCASDGGKLVQGYPNIRIQFVDKNGNAITQMSGHQFAQTKLDGSINRSSYTFTAPNNLPYGFKLNLDIFGVGWVAFDGAQLVEGTVASIYNPDDSLVHLKNGQLPFEEVAVGTAGTIGHLGDDLTYESKGNEHMFSARYKYLGGFKRFDYPAMIVGESMIKDYTGGNVMEFKRSTDNGFKNVLANDYLRPSLSKWKTNIKEYEKSALDKICDTPVYTYDMIDFGRHTCQPPKKLQHLDVYNNNILTTGANQLGLVVEESPDEIVRDDRSISSYAVEAMLWKGTQELNKKVKSLEEEVHSIKEENLQLKEQMEKIMKLLGEMKND</sequence>
<feature type="coiled-coil region" evidence="1">
    <location>
        <begin position="2204"/>
        <end position="2245"/>
    </location>
</feature>
<dbReference type="RefSeq" id="WP_098640187.1">
    <property type="nucleotide sequence ID" value="NZ_NVCO01000007.1"/>
</dbReference>
<dbReference type="Pfam" id="PF06605">
    <property type="entry name" value="Prophage_tail"/>
    <property type="match status" value="2"/>
</dbReference>
<feature type="coiled-coil region" evidence="1">
    <location>
        <begin position="1354"/>
        <end position="1388"/>
    </location>
</feature>
<accession>A0A9X7AST8</accession>
<comment type="caution">
    <text evidence="5">The sequence shown here is derived from an EMBL/GenBank/DDBJ whole genome shotgun (WGS) entry which is preliminary data.</text>
</comment>
<feature type="coiled-coil region" evidence="1">
    <location>
        <begin position="337"/>
        <end position="382"/>
    </location>
</feature>
<proteinExistence type="predicted"/>
<keyword evidence="1" id="KW-0175">Coiled coil</keyword>
<feature type="compositionally biased region" description="Polar residues" evidence="2">
    <location>
        <begin position="1625"/>
        <end position="1635"/>
    </location>
</feature>
<feature type="region of interest" description="Disordered" evidence="2">
    <location>
        <begin position="1613"/>
        <end position="1635"/>
    </location>
</feature>
<evidence type="ECO:0000259" key="3">
    <source>
        <dbReference type="PROSITE" id="PS50022"/>
    </source>
</evidence>
<dbReference type="InterPro" id="IPR000421">
    <property type="entry name" value="FA58C"/>
</dbReference>
<dbReference type="Pfam" id="PF24049">
    <property type="entry name" value="YOMG_N"/>
    <property type="match status" value="1"/>
</dbReference>
<feature type="coiled-coil region" evidence="1">
    <location>
        <begin position="1224"/>
        <end position="1258"/>
    </location>
</feature>
<dbReference type="PROSITE" id="PS51688">
    <property type="entry name" value="ICA"/>
    <property type="match status" value="1"/>
</dbReference>
<dbReference type="SUPFAM" id="SSF49785">
    <property type="entry name" value="Galactose-binding domain-like"/>
    <property type="match status" value="2"/>
</dbReference>
<dbReference type="PROSITE" id="PS50022">
    <property type="entry name" value="FA58C_3"/>
    <property type="match status" value="1"/>
</dbReference>
<dbReference type="Pfam" id="PF00754">
    <property type="entry name" value="F5_F8_type_C"/>
    <property type="match status" value="1"/>
</dbReference>
<evidence type="ECO:0000259" key="4">
    <source>
        <dbReference type="PROSITE" id="PS51688"/>
    </source>
</evidence>
<name>A0A9X7AST8_BACTU</name>
<evidence type="ECO:0000313" key="5">
    <source>
        <dbReference type="EMBL" id="PFT50917.1"/>
    </source>
</evidence>
<gene>
    <name evidence="5" type="ORF">COK72_02590</name>
</gene>